<name>A0A518KDK4_9BACT</name>
<dbReference type="InterPro" id="IPR034660">
    <property type="entry name" value="DinB/YfiT-like"/>
</dbReference>
<organism evidence="2 3">
    <name type="scientific">Botrimarina mediterranea</name>
    <dbReference type="NCBI Taxonomy" id="2528022"/>
    <lineage>
        <taxon>Bacteria</taxon>
        <taxon>Pseudomonadati</taxon>
        <taxon>Planctomycetota</taxon>
        <taxon>Planctomycetia</taxon>
        <taxon>Pirellulales</taxon>
        <taxon>Lacipirellulaceae</taxon>
        <taxon>Botrimarina</taxon>
    </lineage>
</organism>
<gene>
    <name evidence="2" type="ORF">Spa11_40910</name>
</gene>
<evidence type="ECO:0000313" key="3">
    <source>
        <dbReference type="Proteomes" id="UP000316426"/>
    </source>
</evidence>
<proteinExistence type="predicted"/>
<evidence type="ECO:0000313" key="2">
    <source>
        <dbReference type="EMBL" id="QDV75868.1"/>
    </source>
</evidence>
<reference evidence="2 3" key="1">
    <citation type="submission" date="2019-02" db="EMBL/GenBank/DDBJ databases">
        <title>Deep-cultivation of Planctomycetes and their phenomic and genomic characterization uncovers novel biology.</title>
        <authorList>
            <person name="Wiegand S."/>
            <person name="Jogler M."/>
            <person name="Boedeker C."/>
            <person name="Pinto D."/>
            <person name="Vollmers J."/>
            <person name="Rivas-Marin E."/>
            <person name="Kohn T."/>
            <person name="Peeters S.H."/>
            <person name="Heuer A."/>
            <person name="Rast P."/>
            <person name="Oberbeckmann S."/>
            <person name="Bunk B."/>
            <person name="Jeske O."/>
            <person name="Meyerdierks A."/>
            <person name="Storesund J.E."/>
            <person name="Kallscheuer N."/>
            <person name="Luecker S."/>
            <person name="Lage O.M."/>
            <person name="Pohl T."/>
            <person name="Merkel B.J."/>
            <person name="Hornburger P."/>
            <person name="Mueller R.-W."/>
            <person name="Bruemmer F."/>
            <person name="Labrenz M."/>
            <person name="Spormann A.M."/>
            <person name="Op den Camp H."/>
            <person name="Overmann J."/>
            <person name="Amann R."/>
            <person name="Jetten M.S.M."/>
            <person name="Mascher T."/>
            <person name="Medema M.H."/>
            <person name="Devos D.P."/>
            <person name="Kaster A.-K."/>
            <person name="Ovreas L."/>
            <person name="Rohde M."/>
            <person name="Galperin M.Y."/>
            <person name="Jogler C."/>
        </authorList>
    </citation>
    <scope>NUCLEOTIDE SEQUENCE [LARGE SCALE GENOMIC DNA]</scope>
    <source>
        <strain evidence="2 3">Spa11</strain>
    </source>
</reference>
<evidence type="ECO:0008006" key="4">
    <source>
        <dbReference type="Google" id="ProtNLM"/>
    </source>
</evidence>
<dbReference type="Pfam" id="PF07606">
    <property type="entry name" value="DUF1569"/>
    <property type="match status" value="1"/>
</dbReference>
<feature type="compositionally biased region" description="Polar residues" evidence="1">
    <location>
        <begin position="156"/>
        <end position="166"/>
    </location>
</feature>
<accession>A0A518KDK4</accession>
<sequence>MPKLRTLRLATLDDAIAEIERLRDHGYTPRGRWSLSQMSDHLTKVMRVGMDGSMPRLPWLARKMVWPLARWTLWRGAMISGAPAPKPVLPAEARDDESAIDRCLATLAEARDRREPIPPYVLLDGLTLDDWKRLMVIHAQHHLRFLEPTPTPTPQVAAQSTRSNRA</sequence>
<dbReference type="EMBL" id="CP036349">
    <property type="protein sequence ID" value="QDV75868.1"/>
    <property type="molecule type" value="Genomic_DNA"/>
</dbReference>
<feature type="region of interest" description="Disordered" evidence="1">
    <location>
        <begin position="147"/>
        <end position="166"/>
    </location>
</feature>
<dbReference type="InterPro" id="IPR011463">
    <property type="entry name" value="DUF1569"/>
</dbReference>
<keyword evidence="3" id="KW-1185">Reference proteome</keyword>
<dbReference type="KEGG" id="bmei:Spa11_40910"/>
<evidence type="ECO:0000256" key="1">
    <source>
        <dbReference type="SAM" id="MobiDB-lite"/>
    </source>
</evidence>
<dbReference type="Gene3D" id="1.20.120.450">
    <property type="entry name" value="dinb family like domain"/>
    <property type="match status" value="1"/>
</dbReference>
<protein>
    <recommendedName>
        <fullName evidence="4">DinB superfamily protein</fullName>
    </recommendedName>
</protein>
<dbReference type="Proteomes" id="UP000316426">
    <property type="component" value="Chromosome"/>
</dbReference>
<dbReference type="RefSeq" id="WP_197529534.1">
    <property type="nucleotide sequence ID" value="NZ_CP036349.1"/>
</dbReference>
<dbReference type="AlphaFoldDB" id="A0A518KDK4"/>